<keyword evidence="2" id="KW-1185">Reference proteome</keyword>
<dbReference type="EMBL" id="JAAALK010000080">
    <property type="protein sequence ID" value="KAG8093575.1"/>
    <property type="molecule type" value="Genomic_DNA"/>
</dbReference>
<protein>
    <submittedName>
        <fullName evidence="1">Uncharacterized protein</fullName>
    </submittedName>
</protein>
<reference evidence="1" key="2">
    <citation type="submission" date="2021-02" db="EMBL/GenBank/DDBJ databases">
        <authorList>
            <person name="Kimball J.A."/>
            <person name="Haas M.W."/>
            <person name="Macchietto M."/>
            <person name="Kono T."/>
            <person name="Duquette J."/>
            <person name="Shao M."/>
        </authorList>
    </citation>
    <scope>NUCLEOTIDE SEQUENCE</scope>
    <source>
        <tissue evidence="1">Fresh leaf tissue</tissue>
    </source>
</reference>
<reference evidence="1" key="1">
    <citation type="journal article" date="2021" name="bioRxiv">
        <title>Whole Genome Assembly and Annotation of Northern Wild Rice, Zizania palustris L., Supports a Whole Genome Duplication in the Zizania Genus.</title>
        <authorList>
            <person name="Haas M."/>
            <person name="Kono T."/>
            <person name="Macchietto M."/>
            <person name="Millas R."/>
            <person name="McGilp L."/>
            <person name="Shao M."/>
            <person name="Duquette J."/>
            <person name="Hirsch C.N."/>
            <person name="Kimball J."/>
        </authorList>
    </citation>
    <scope>NUCLEOTIDE SEQUENCE</scope>
    <source>
        <tissue evidence="1">Fresh leaf tissue</tissue>
    </source>
</reference>
<proteinExistence type="predicted"/>
<gene>
    <name evidence="1" type="ORF">GUJ93_ZPchr0012g20098</name>
</gene>
<name>A0A8J5WMI9_ZIZPA</name>
<evidence type="ECO:0000313" key="1">
    <source>
        <dbReference type="EMBL" id="KAG8093575.1"/>
    </source>
</evidence>
<accession>A0A8J5WMI9</accession>
<comment type="caution">
    <text evidence="1">The sequence shown here is derived from an EMBL/GenBank/DDBJ whole genome shotgun (WGS) entry which is preliminary data.</text>
</comment>
<evidence type="ECO:0000313" key="2">
    <source>
        <dbReference type="Proteomes" id="UP000729402"/>
    </source>
</evidence>
<dbReference type="AlphaFoldDB" id="A0A8J5WMI9"/>
<sequence length="96" mass="10435">MHKHKVVNLSADGESPAGRIEEAGTATELAVHAMLFARDSLSVRPEVRTEEDDRHGQITKLINANTHSKSQDAMHASCMAPMMRAPRARFAILAGS</sequence>
<organism evidence="1 2">
    <name type="scientific">Zizania palustris</name>
    <name type="common">Northern wild rice</name>
    <dbReference type="NCBI Taxonomy" id="103762"/>
    <lineage>
        <taxon>Eukaryota</taxon>
        <taxon>Viridiplantae</taxon>
        <taxon>Streptophyta</taxon>
        <taxon>Embryophyta</taxon>
        <taxon>Tracheophyta</taxon>
        <taxon>Spermatophyta</taxon>
        <taxon>Magnoliopsida</taxon>
        <taxon>Liliopsida</taxon>
        <taxon>Poales</taxon>
        <taxon>Poaceae</taxon>
        <taxon>BOP clade</taxon>
        <taxon>Oryzoideae</taxon>
        <taxon>Oryzeae</taxon>
        <taxon>Zizaniinae</taxon>
        <taxon>Zizania</taxon>
    </lineage>
</organism>
<dbReference type="Proteomes" id="UP000729402">
    <property type="component" value="Unassembled WGS sequence"/>
</dbReference>